<dbReference type="OrthoDB" id="2123952at2759"/>
<feature type="region of interest" description="Disordered" evidence="1">
    <location>
        <begin position="16"/>
        <end position="42"/>
    </location>
</feature>
<dbReference type="InParanoid" id="A0A507AUB6"/>
<dbReference type="PANTHER" id="PTHR47431">
    <property type="entry name" value="ZN(II)2CYS6 TRANSCRIPTION FACTOR (EUROFUNG)-RELATED"/>
    <property type="match status" value="1"/>
</dbReference>
<organism evidence="2 3">
    <name type="scientific">Thyridium curvatum</name>
    <dbReference type="NCBI Taxonomy" id="1093900"/>
    <lineage>
        <taxon>Eukaryota</taxon>
        <taxon>Fungi</taxon>
        <taxon>Dikarya</taxon>
        <taxon>Ascomycota</taxon>
        <taxon>Pezizomycotina</taxon>
        <taxon>Sordariomycetes</taxon>
        <taxon>Sordariomycetidae</taxon>
        <taxon>Thyridiales</taxon>
        <taxon>Thyridiaceae</taxon>
        <taxon>Thyridium</taxon>
    </lineage>
</organism>
<dbReference type="AlphaFoldDB" id="A0A507AUB6"/>
<dbReference type="GeneID" id="41976158"/>
<comment type="caution">
    <text evidence="2">The sequence shown here is derived from an EMBL/GenBank/DDBJ whole genome shotgun (WGS) entry which is preliminary data.</text>
</comment>
<keyword evidence="3" id="KW-1185">Reference proteome</keyword>
<feature type="compositionally biased region" description="Basic residues" evidence="1">
    <location>
        <begin position="16"/>
        <end position="29"/>
    </location>
</feature>
<evidence type="ECO:0000256" key="1">
    <source>
        <dbReference type="SAM" id="MobiDB-lite"/>
    </source>
</evidence>
<evidence type="ECO:0000313" key="2">
    <source>
        <dbReference type="EMBL" id="TPX10306.1"/>
    </source>
</evidence>
<proteinExistence type="predicted"/>
<sequence>MAAVCLNKGNECIYRPSRRGGPRVRKKQISPKPDPEQHAVGDIDPALQEPLPLQLENYVDPGAGLRQIQDVPGDSDFIFDTLFMTDVSGLNFADVDFSTGMPLVPPPSPMARTYRTSQDILEAYYIWIHPFLPILPPPETSSHADRVKPLVQQNANDFASDLEPSTPLTLAISAILALIPCAEDTNYLSSESIVFRRKYAQYLAQATVEAIEMENEIPNSSVEPSKALDEPAGLVPNREPFHPRLPIELESIVALDMLSVYEYAQRGNMRKMQSRATQAFATAMMNFSLHSRGAEEDYFAEARRRVWWMTFLCMCQACIVSNTSPSFDCFSPTFTTTYPTLDVDAEAWPALIHSQQAILAATEFVILRNKTVKANGDMGPISRKMRELETYIGPLVEESEKWTLGGSLTTQVDTEEHILARSLKAMARIKLNSARIKIHRYCAFYDLPVFSAKHCDLRSTGDLNGQDSRVWVACGHSPISGSSPANSADSANSPALSAQSTSIASDVSGGRPVSPTSQPFSSHISAKICLRSALAIAQGFDNLPYPNPSGNLAGQELPFLSPTSSVIAPRTMPSFACCAMQSAYSLLMIFQRTQARFPQGNGNLMLVSSMLVQLQQGLTSISAVLENYATAFEALGGMRGEDPQ</sequence>
<gene>
    <name evidence="2" type="ORF">E0L32_008711</name>
</gene>
<protein>
    <submittedName>
        <fullName evidence="2">Uncharacterized protein</fullName>
    </submittedName>
</protein>
<dbReference type="EMBL" id="SKBQ01000059">
    <property type="protein sequence ID" value="TPX10306.1"/>
    <property type="molecule type" value="Genomic_DNA"/>
</dbReference>
<dbReference type="PANTHER" id="PTHR47431:SF5">
    <property type="entry name" value="ZN(II)2CYS6 TRANSCRIPTION FACTOR (EUROFUNG)"/>
    <property type="match status" value="1"/>
</dbReference>
<dbReference type="Proteomes" id="UP000319257">
    <property type="component" value="Unassembled WGS sequence"/>
</dbReference>
<accession>A0A507AUB6</accession>
<reference evidence="2 3" key="1">
    <citation type="submission" date="2019-06" db="EMBL/GenBank/DDBJ databases">
        <title>Draft genome sequence of the filamentous fungus Phialemoniopsis curvata isolated from diesel fuel.</title>
        <authorList>
            <person name="Varaljay V.A."/>
            <person name="Lyon W.J."/>
            <person name="Crouch A.L."/>
            <person name="Drake C.E."/>
            <person name="Hollomon J.M."/>
            <person name="Nadeau L.J."/>
            <person name="Nunn H.S."/>
            <person name="Stevenson B.S."/>
            <person name="Bojanowski C.L."/>
            <person name="Crookes-Goodson W.J."/>
        </authorList>
    </citation>
    <scope>NUCLEOTIDE SEQUENCE [LARGE SCALE GENOMIC DNA]</scope>
    <source>
        <strain evidence="2 3">D216</strain>
    </source>
</reference>
<evidence type="ECO:0000313" key="3">
    <source>
        <dbReference type="Proteomes" id="UP000319257"/>
    </source>
</evidence>
<dbReference type="RefSeq" id="XP_030992017.1">
    <property type="nucleotide sequence ID" value="XM_031143596.1"/>
</dbReference>
<dbReference type="STRING" id="1093900.A0A507AUB6"/>
<dbReference type="CDD" id="cd12148">
    <property type="entry name" value="fungal_TF_MHR"/>
    <property type="match status" value="1"/>
</dbReference>
<name>A0A507AUB6_9PEZI</name>